<feature type="signal peptide" evidence="2">
    <location>
        <begin position="1"/>
        <end position="25"/>
    </location>
</feature>
<evidence type="ECO:0000256" key="2">
    <source>
        <dbReference type="SAM" id="SignalP"/>
    </source>
</evidence>
<gene>
    <name evidence="3" type="ORF">ATF69_0987</name>
</gene>
<dbReference type="EMBL" id="VJWE01000011">
    <property type="protein sequence ID" value="TWG39119.1"/>
    <property type="molecule type" value="Genomic_DNA"/>
</dbReference>
<dbReference type="AlphaFoldDB" id="A0A561XSN1"/>
<keyword evidence="1" id="KW-1133">Transmembrane helix</keyword>
<protein>
    <submittedName>
        <fullName evidence="3">Uncharacterized protein</fullName>
    </submittedName>
</protein>
<sequence length="153" mass="16717">MKKRVTVSTFALAALLTGMALWPYATPLETLTVESATVEVKHPGPVAREAVFRTASGAQVSCSRGHKSGGCPIEHLVRMEARQAQLTVWHDGARVLQIADKERVIHPYDDIYSGRAFVLVMAAIVALVGLGQIAIHIGWANEYDKEGKLIQRE</sequence>
<proteinExistence type="predicted"/>
<feature type="transmembrane region" description="Helical" evidence="1">
    <location>
        <begin position="116"/>
        <end position="139"/>
    </location>
</feature>
<keyword evidence="2" id="KW-0732">Signal</keyword>
<dbReference type="RefSeq" id="WP_146870057.1">
    <property type="nucleotide sequence ID" value="NZ_VJWE01000011.1"/>
</dbReference>
<evidence type="ECO:0000313" key="4">
    <source>
        <dbReference type="Proteomes" id="UP000321485"/>
    </source>
</evidence>
<reference evidence="3 4" key="1">
    <citation type="journal article" date="2015" name="Stand. Genomic Sci.">
        <title>Genomic Encyclopedia of Bacterial and Archaeal Type Strains, Phase III: the genomes of soil and plant-associated and newly described type strains.</title>
        <authorList>
            <person name="Whitman W.B."/>
            <person name="Woyke T."/>
            <person name="Klenk H.P."/>
            <person name="Zhou Y."/>
            <person name="Lilburn T.G."/>
            <person name="Beck B.J."/>
            <person name="De Vos P."/>
            <person name="Vandamme P."/>
            <person name="Eisen J.A."/>
            <person name="Garrity G."/>
            <person name="Hugenholtz P."/>
            <person name="Kyrpides N.C."/>
        </authorList>
    </citation>
    <scope>NUCLEOTIDE SEQUENCE [LARGE SCALE GENOMIC DNA]</scope>
    <source>
        <strain evidence="3 4">DSM 64</strain>
    </source>
</reference>
<organism evidence="3 4">
    <name type="scientific">Acidovorax delafieldii</name>
    <name type="common">Pseudomonas delafieldii</name>
    <dbReference type="NCBI Taxonomy" id="47920"/>
    <lineage>
        <taxon>Bacteria</taxon>
        <taxon>Pseudomonadati</taxon>
        <taxon>Pseudomonadota</taxon>
        <taxon>Betaproteobacteria</taxon>
        <taxon>Burkholderiales</taxon>
        <taxon>Comamonadaceae</taxon>
        <taxon>Acidovorax</taxon>
    </lineage>
</organism>
<comment type="caution">
    <text evidence="3">The sequence shown here is derived from an EMBL/GenBank/DDBJ whole genome shotgun (WGS) entry which is preliminary data.</text>
</comment>
<dbReference type="Proteomes" id="UP000321485">
    <property type="component" value="Unassembled WGS sequence"/>
</dbReference>
<keyword evidence="1" id="KW-0472">Membrane</keyword>
<evidence type="ECO:0000313" key="3">
    <source>
        <dbReference type="EMBL" id="TWG39119.1"/>
    </source>
</evidence>
<keyword evidence="1" id="KW-0812">Transmembrane</keyword>
<feature type="chain" id="PRO_5021932470" evidence="2">
    <location>
        <begin position="26"/>
        <end position="153"/>
    </location>
</feature>
<evidence type="ECO:0000256" key="1">
    <source>
        <dbReference type="SAM" id="Phobius"/>
    </source>
</evidence>
<accession>A0A561XSN1</accession>
<dbReference type="GeneID" id="51110057"/>
<name>A0A561XSN1_ACIDE</name>